<evidence type="ECO:0000313" key="3">
    <source>
        <dbReference type="Proteomes" id="UP000225706"/>
    </source>
</evidence>
<dbReference type="EMBL" id="LSMT01000205">
    <property type="protein sequence ID" value="PFX23511.1"/>
    <property type="molecule type" value="Genomic_DNA"/>
</dbReference>
<keyword evidence="1" id="KW-0472">Membrane</keyword>
<dbReference type="Proteomes" id="UP000225706">
    <property type="component" value="Unassembled WGS sequence"/>
</dbReference>
<organism evidence="2 3">
    <name type="scientific">Stylophora pistillata</name>
    <name type="common">Smooth cauliflower coral</name>
    <dbReference type="NCBI Taxonomy" id="50429"/>
    <lineage>
        <taxon>Eukaryota</taxon>
        <taxon>Metazoa</taxon>
        <taxon>Cnidaria</taxon>
        <taxon>Anthozoa</taxon>
        <taxon>Hexacorallia</taxon>
        <taxon>Scleractinia</taxon>
        <taxon>Astrocoeniina</taxon>
        <taxon>Pocilloporidae</taxon>
        <taxon>Stylophora</taxon>
    </lineage>
</organism>
<reference evidence="3" key="1">
    <citation type="journal article" date="2017" name="bioRxiv">
        <title>Comparative analysis of the genomes of Stylophora pistillata and Acropora digitifera provides evidence for extensive differences between species of corals.</title>
        <authorList>
            <person name="Voolstra C.R."/>
            <person name="Li Y."/>
            <person name="Liew Y.J."/>
            <person name="Baumgarten S."/>
            <person name="Zoccola D."/>
            <person name="Flot J.-F."/>
            <person name="Tambutte S."/>
            <person name="Allemand D."/>
            <person name="Aranda M."/>
        </authorList>
    </citation>
    <scope>NUCLEOTIDE SEQUENCE [LARGE SCALE GENOMIC DNA]</scope>
</reference>
<evidence type="ECO:0000256" key="1">
    <source>
        <dbReference type="SAM" id="Phobius"/>
    </source>
</evidence>
<keyword evidence="1" id="KW-0812">Transmembrane</keyword>
<name>A0A2B4S0T5_STYPI</name>
<keyword evidence="1" id="KW-1133">Transmembrane helix</keyword>
<feature type="transmembrane region" description="Helical" evidence="1">
    <location>
        <begin position="45"/>
        <end position="66"/>
    </location>
</feature>
<sequence>MTMTVAEKEMTYPPSKVSTALKGNKSTCFKTTKKMDVTHTATEAVMAYCFFIVALYHNGLVTAKYLSTLMTPRVPTIANKHKKKETTMTGESQSLRLKHTLPTISSAIQNLMYSGVTTPPLITSVNVKLQRCRNPGRNRSPPLRIVIKTSPFDRKHQRPSIVVAGVSTKLE</sequence>
<comment type="caution">
    <text evidence="2">The sequence shown here is derived from an EMBL/GenBank/DDBJ whole genome shotgun (WGS) entry which is preliminary data.</text>
</comment>
<dbReference type="AlphaFoldDB" id="A0A2B4S0T5"/>
<keyword evidence="3" id="KW-1185">Reference proteome</keyword>
<protein>
    <submittedName>
        <fullName evidence="2">Uncharacterized protein</fullName>
    </submittedName>
</protein>
<gene>
    <name evidence="2" type="ORF">AWC38_SpisGene25832</name>
</gene>
<proteinExistence type="predicted"/>
<evidence type="ECO:0000313" key="2">
    <source>
        <dbReference type="EMBL" id="PFX23511.1"/>
    </source>
</evidence>
<accession>A0A2B4S0T5</accession>